<name>A0A0C5B2F8_BURPE</name>
<gene>
    <name evidence="1" type="ORF">pBPS112</name>
</gene>
<dbReference type="EMBL" id="KF418775">
    <property type="protein sequence ID" value="AJL34995.1"/>
    <property type="molecule type" value="Genomic_DNA"/>
</dbReference>
<proteinExistence type="predicted"/>
<organism evidence="1">
    <name type="scientific">Burkholderia pseudomallei</name>
    <name type="common">Pseudomonas pseudomallei</name>
    <dbReference type="NCBI Taxonomy" id="28450"/>
    <lineage>
        <taxon>Bacteria</taxon>
        <taxon>Pseudomonadati</taxon>
        <taxon>Pseudomonadota</taxon>
        <taxon>Betaproteobacteria</taxon>
        <taxon>Burkholderiales</taxon>
        <taxon>Burkholderiaceae</taxon>
        <taxon>Burkholderia</taxon>
        <taxon>pseudomallei group</taxon>
    </lineage>
</organism>
<keyword evidence="1" id="KW-0614">Plasmid</keyword>
<geneLocation type="plasmid" evidence="1">
    <name>pBPSE01</name>
</geneLocation>
<protein>
    <submittedName>
        <fullName evidence="1">Uncharacterized protein</fullName>
    </submittedName>
</protein>
<reference evidence="1" key="1">
    <citation type="submission" date="2013-07" db="EMBL/GenBank/DDBJ databases">
        <title>Complete sequence of a native Burkholderia pseudomallei plasmid.</title>
        <authorList>
            <person name="Stone J.K."/>
            <person name="Bollig M.C."/>
            <person name="Gibbons H.S."/>
            <person name="Mayo M."/>
            <person name="Currie B.J."/>
            <person name="Keim P."/>
            <person name="Tuanyok A."/>
        </authorList>
    </citation>
    <scope>NUCLEOTIDE SEQUENCE</scope>
    <source>
        <strain evidence="1">MSHR1950</strain>
        <plasmid evidence="1">pBPSE01</plasmid>
    </source>
</reference>
<dbReference type="AlphaFoldDB" id="A0A0C5B2F8"/>
<evidence type="ECO:0000313" key="1">
    <source>
        <dbReference type="EMBL" id="AJL34995.1"/>
    </source>
</evidence>
<accession>A0A0C5B2F8</accession>
<sequence>MSAPTVNHALEAAGHHALERLGLDPHGAHAAAARAHAKQAGRQLAVAGLNLADASPHIQANPPLHHDHDTGYIEGEQARFAVIYGGAGGLDTAGLDACLRARAALDGAVHAGDADASSVVMDTIFGIAADYPNAVLPFFDDVPEVGTLSQAAAVWLAARDAYDAARAEAAARQAAWEASLPSAAELMRAVAAEANGERTSFDFEGYTLWHEPAHGGWSLTNAYGVDHCRFLASERDFQQLIDTVRRGQDIGPVPPGCEAPDEPVEDDSDIDAMHACYEAQMALLARLGIRADAPALAAG</sequence>
<dbReference type="RefSeq" id="WP_058034880.1">
    <property type="nucleotide sequence ID" value="NZ_KF418775.1"/>
</dbReference>